<evidence type="ECO:0000313" key="8">
    <source>
        <dbReference type="Proteomes" id="UP000265341"/>
    </source>
</evidence>
<dbReference type="InterPro" id="IPR001650">
    <property type="entry name" value="Helicase_C-like"/>
</dbReference>
<dbReference type="PANTHER" id="PTHR47962">
    <property type="entry name" value="ATP-DEPENDENT HELICASE LHR-RELATED-RELATED"/>
    <property type="match status" value="1"/>
</dbReference>
<dbReference type="InterPro" id="IPR018973">
    <property type="entry name" value="MZB"/>
</dbReference>
<dbReference type="Pfam" id="PF00271">
    <property type="entry name" value="Helicase_C"/>
    <property type="match status" value="1"/>
</dbReference>
<keyword evidence="7" id="KW-0347">Helicase</keyword>
<dbReference type="InterPro" id="IPR027417">
    <property type="entry name" value="P-loop_NTPase"/>
</dbReference>
<evidence type="ECO:0000256" key="2">
    <source>
        <dbReference type="ARBA" id="ARBA00022840"/>
    </source>
</evidence>
<dbReference type="GO" id="GO:0003677">
    <property type="term" value="F:DNA binding"/>
    <property type="evidence" value="ECO:0007669"/>
    <property type="project" value="TreeGrafter"/>
</dbReference>
<feature type="domain" description="Helicase C-terminal" evidence="6">
    <location>
        <begin position="887"/>
        <end position="1065"/>
    </location>
</feature>
<evidence type="ECO:0000313" key="7">
    <source>
        <dbReference type="EMBL" id="RIH87663.1"/>
    </source>
</evidence>
<feature type="coiled-coil region" evidence="3">
    <location>
        <begin position="1182"/>
        <end position="1209"/>
    </location>
</feature>
<dbReference type="EMBL" id="QWLA01000017">
    <property type="protein sequence ID" value="RIH87663.1"/>
    <property type="molecule type" value="Genomic_DNA"/>
</dbReference>
<keyword evidence="8" id="KW-1185">Reference proteome</keyword>
<evidence type="ECO:0000256" key="4">
    <source>
        <dbReference type="SAM" id="MobiDB-lite"/>
    </source>
</evidence>
<dbReference type="RefSeq" id="WP_119276543.1">
    <property type="nucleotide sequence ID" value="NZ_QWLA01000017.1"/>
</dbReference>
<dbReference type="GO" id="GO:0003724">
    <property type="term" value="F:RNA helicase activity"/>
    <property type="evidence" value="ECO:0007669"/>
    <property type="project" value="UniProtKB-EC"/>
</dbReference>
<dbReference type="PANTHER" id="PTHR47962:SF5">
    <property type="entry name" value="ATP-DEPENDENT HELICASE LHR-RELATED"/>
    <property type="match status" value="1"/>
</dbReference>
<evidence type="ECO:0000259" key="5">
    <source>
        <dbReference type="PROSITE" id="PS51192"/>
    </source>
</evidence>
<dbReference type="Proteomes" id="UP000265341">
    <property type="component" value="Unassembled WGS sequence"/>
</dbReference>
<dbReference type="Gene3D" id="3.40.50.300">
    <property type="entry name" value="P-loop containing nucleotide triphosphate hydrolases"/>
    <property type="match status" value="2"/>
</dbReference>
<dbReference type="SUPFAM" id="SSF52540">
    <property type="entry name" value="P-loop containing nucleoside triphosphate hydrolases"/>
    <property type="match status" value="2"/>
</dbReference>
<proteinExistence type="predicted"/>
<dbReference type="InterPro" id="IPR052511">
    <property type="entry name" value="ATP-dep_Helicase"/>
</dbReference>
<dbReference type="SMART" id="SM00490">
    <property type="entry name" value="HELICc"/>
    <property type="match status" value="1"/>
</dbReference>
<dbReference type="PROSITE" id="PS51192">
    <property type="entry name" value="HELICASE_ATP_BIND_1"/>
    <property type="match status" value="1"/>
</dbReference>
<dbReference type="SMART" id="SM00487">
    <property type="entry name" value="DEXDc"/>
    <property type="match status" value="1"/>
</dbReference>
<dbReference type="InterPro" id="IPR011545">
    <property type="entry name" value="DEAD/DEAH_box_helicase_dom"/>
</dbReference>
<keyword evidence="2" id="KW-0067">ATP-binding</keyword>
<dbReference type="Gene3D" id="3.40.960.10">
    <property type="entry name" value="VSR Endonuclease"/>
    <property type="match status" value="1"/>
</dbReference>
<evidence type="ECO:0000256" key="1">
    <source>
        <dbReference type="ARBA" id="ARBA00022741"/>
    </source>
</evidence>
<dbReference type="Pfam" id="PF09369">
    <property type="entry name" value="MZB"/>
    <property type="match status" value="1"/>
</dbReference>
<keyword evidence="7" id="KW-0378">Hydrolase</keyword>
<organism evidence="7 8">
    <name type="scientific">Calidithermus roseus</name>
    <dbReference type="NCBI Taxonomy" id="1644118"/>
    <lineage>
        <taxon>Bacteria</taxon>
        <taxon>Thermotogati</taxon>
        <taxon>Deinococcota</taxon>
        <taxon>Deinococci</taxon>
        <taxon>Thermales</taxon>
        <taxon>Thermaceae</taxon>
        <taxon>Calidithermus</taxon>
    </lineage>
</organism>
<dbReference type="Pfam" id="PF00270">
    <property type="entry name" value="DEAD"/>
    <property type="match status" value="1"/>
</dbReference>
<dbReference type="GO" id="GO:0005524">
    <property type="term" value="F:ATP binding"/>
    <property type="evidence" value="ECO:0007669"/>
    <property type="project" value="UniProtKB-KW"/>
</dbReference>
<dbReference type="Pfam" id="PF04480">
    <property type="entry name" value="DUF559"/>
    <property type="match status" value="1"/>
</dbReference>
<dbReference type="InterPro" id="IPR007569">
    <property type="entry name" value="DUF559"/>
</dbReference>
<keyword evidence="1" id="KW-0547">Nucleotide-binding</keyword>
<feature type="region of interest" description="Disordered" evidence="4">
    <location>
        <begin position="1426"/>
        <end position="1445"/>
    </location>
</feature>
<reference evidence="7 8" key="1">
    <citation type="submission" date="2018-08" db="EMBL/GenBank/DDBJ databases">
        <title>Meiothermus roseus NBRC 110900 genome sequencing project.</title>
        <authorList>
            <person name="Da Costa M.S."/>
            <person name="Albuquerque L."/>
            <person name="Raposo P."/>
            <person name="Froufe H.J.C."/>
            <person name="Barroso C.S."/>
            <person name="Egas C."/>
        </authorList>
    </citation>
    <scope>NUCLEOTIDE SEQUENCE [LARGE SCALE GENOMIC DNA]</scope>
    <source>
        <strain evidence="7 8">NBRC 110900</strain>
    </source>
</reference>
<sequence>MNVFGLRNDLIHDYRRFVESFVRIRDDRIAEHVRARLDEGALWPDPLVQLNPTFAPGQPLERLVEEGLLHPETLRIFRLKDRPEQPLLRLHRHQEEAIRTAARRENYVVTTGTGSGKSLTYIIPIVNHVLRHGSGKGIQAIVVYPMNALANSQKGELEKFINEGYLDKRGPVRFAQYTGQEDDAERADIQANPPDILLTNYVMLDLILTRPRDKNLIHAAKGLKFLVLDELHTYRGRQGADVALLVRRLRERLEAHDVVCIGTSATMAGIGGREERRRSVAQVASRIFGLLVKPENVIGETLQRTTQPYDFADFAVVARLQERVMAWAALQASSLPGGAEPAQQQDFAAFAVDPLASWVEQTLGLREEEGLLARQTPRPLTGPEGVAAELAALVSLPQEVCQRALEECLLAGYRLINPESGLRAFAFRLHQFISRGDTVYASLGEPQERHITLQAQQFVPGSREQVLLPLAFCRECGQEFYTVWRLRGPEGTRYEARRLSDRYSDAGGEPGFLYPGDWPTSDEEIKERVPEDWLEPMNRELMRDKRKKLPTPVKVGPDGKEAPAGRTLHYLEAPFEFCPCCGVAYGARQASDFGKLATLGSEGRSTATTVLSLSTVLHLRKAELPPQARKLLSFTDNRQDASLQAGHFNDFVQTGLLRSAVYRAVAAAGEAGLRHDELTQKVFEALDLSLTEYASNPEVKFSARHDTDRALRDVLGYRIYRDLLRGWRITAPNLEQVDLLRIGYESLGELCRAEEEWQQTPSALLGASPEVREKVAKVLLDYLRRELAIKVDYLNQDFQERMRQASSSRLIAPWALEENERLEYARVAYPRSRQPGETREAVYISPRGSFGQYLRRSNTFPGLGYALKMKDCEEIIQHLLRVLSVAGLVELVDPEGNGYQVVAASFIWRPGDGSQPSGDPLRVRLRESALREANRFFAEFYRLTARNLGGIEAKEHTAQVPPEERQKRENDFREGRLPVLYCSPTMELGVDISTLNVVNMRNVPPTPANYAQRSGRAGRSGSPALVFAYASSGNSHDQYFFRRPKLMVAGAVTPPRLDLSNEELIRSHLQAVWLAATGADLGRSLAEILEVEGEEPSLALKPSIRAALENPSARQKALERAERVLADLKPELEQAPWYTPEWVAGVMAQAFHRFEEACGRWRTLFRAAREQFQVQSKVILDASRGEQEKAQARRLRSEAESQLKLLTETSELAQSDFYSYRYFASEGFLPGYSFPRLPLSAYIPARRGIGGRDDFLSRPRFLAITEFGPFSTLYYEGSKYVINRVILPPGSEQELRTTAVKRCELCGYLHPVDAAGGPDLCVRCGAELPPPRVNLLRMQNVSTVRRERINSDEEERQRLGYQVLTGISFPPHGTQPAFQSAQVFREGRPLAELTFSQAASIWRMNLGWAQRKNKADEGFLLDPERGAWLKRPSDPDELDEQNPTSRRAVQVIPYVEDRKNALLLRPEPPLTEVQFASLLAALKSAIQVSYQLEESELAAEILPDGRTQRELLFYEAAEGGAGVLRQLVSDPEALPRVARTALEICHFDEGGADLGHAAHATELCEAACYDCLMNYNNQRIHRLLDRKAIRDYLLELAASQVDTSPVGTSRAEHLQRLLNQCESALEREFLQFLETRHLALPSRAQVYVPEAGTRVDFLYDAERAVVYVDGPHHLYPERQARDRQQERLLRLKGYSVLRFAEPEEWEAKVRERPDVFGGKA</sequence>
<dbReference type="OrthoDB" id="9774462at2"/>
<protein>
    <submittedName>
        <fullName evidence="7">ATP-dependent RNA helicase DbpA</fullName>
        <ecNumber evidence="7">3.6.4.13</ecNumber>
    </submittedName>
</protein>
<dbReference type="GO" id="GO:0016887">
    <property type="term" value="F:ATP hydrolysis activity"/>
    <property type="evidence" value="ECO:0007669"/>
    <property type="project" value="TreeGrafter"/>
</dbReference>
<feature type="domain" description="Helicase ATP-binding" evidence="5">
    <location>
        <begin position="98"/>
        <end position="267"/>
    </location>
</feature>
<dbReference type="PROSITE" id="PS51194">
    <property type="entry name" value="HELICASE_CTER"/>
    <property type="match status" value="1"/>
</dbReference>
<comment type="caution">
    <text evidence="7">The sequence shown here is derived from an EMBL/GenBank/DDBJ whole genome shotgun (WGS) entry which is preliminary data.</text>
</comment>
<keyword evidence="3" id="KW-0175">Coiled coil</keyword>
<dbReference type="EC" id="3.6.4.13" evidence="7"/>
<evidence type="ECO:0000256" key="3">
    <source>
        <dbReference type="SAM" id="Coils"/>
    </source>
</evidence>
<dbReference type="InterPro" id="IPR014001">
    <property type="entry name" value="Helicase_ATP-bd"/>
</dbReference>
<gene>
    <name evidence="7" type="primary">dbpA</name>
    <name evidence="7" type="ORF">Mrose_01220</name>
</gene>
<evidence type="ECO:0000259" key="6">
    <source>
        <dbReference type="PROSITE" id="PS51194"/>
    </source>
</evidence>
<accession>A0A399EVH9</accession>
<name>A0A399EVH9_9DEIN</name>